<dbReference type="Proteomes" id="UP000054623">
    <property type="component" value="Unassembled WGS sequence"/>
</dbReference>
<evidence type="ECO:0000313" key="1">
    <source>
        <dbReference type="EMBL" id="KTE89927.1"/>
    </source>
</evidence>
<evidence type="ECO:0000313" key="2">
    <source>
        <dbReference type="Proteomes" id="UP000054623"/>
    </source>
</evidence>
<protein>
    <submittedName>
        <fullName evidence="1">Uncharacterized protein</fullName>
    </submittedName>
</protein>
<dbReference type="AlphaFoldDB" id="A0A0W1JDT2"/>
<gene>
    <name evidence="1" type="ORF">AT727_11310</name>
</gene>
<organism evidence="1 2">
    <name type="scientific">Desulfitobacterium hafniense</name>
    <name type="common">Desulfitobacterium frappieri</name>
    <dbReference type="NCBI Taxonomy" id="49338"/>
    <lineage>
        <taxon>Bacteria</taxon>
        <taxon>Bacillati</taxon>
        <taxon>Bacillota</taxon>
        <taxon>Clostridia</taxon>
        <taxon>Eubacteriales</taxon>
        <taxon>Desulfitobacteriaceae</taxon>
        <taxon>Desulfitobacterium</taxon>
    </lineage>
</organism>
<dbReference type="EMBL" id="LOCK01000061">
    <property type="protein sequence ID" value="KTE89927.1"/>
    <property type="molecule type" value="Genomic_DNA"/>
</dbReference>
<dbReference type="OrthoDB" id="1805863at2"/>
<reference evidence="1 2" key="1">
    <citation type="submission" date="2015-12" db="EMBL/GenBank/DDBJ databases">
        <title>Draft Genome Sequence of Desulfitobacterium hafniense Strain DH, a Sulfate-reducing Bacterium Isolated from Paddy Soils.</title>
        <authorList>
            <person name="Bao P."/>
            <person name="Zhang X."/>
            <person name="Li G."/>
        </authorList>
    </citation>
    <scope>NUCLEOTIDE SEQUENCE [LARGE SCALE GENOMIC DNA]</scope>
    <source>
        <strain evidence="1 2">DH</strain>
    </source>
</reference>
<sequence>MMSMSRSKKIMRNMLLMVVLGAMFILRSGLYLSPLSAHEHSERSIHYGPSKVVHMEDFDKGKYILGKYDRWVSCNTVKKELFFFWSFGNNPVGFENDPTKAIDYTMDGSFDDGHYDFKLYGIANDPRIKKVEIILRDGRILTQTEFYGDLFLFTWQTDEDAPNGGLKEVRGYGEGDSILFRAENEVG</sequence>
<proteinExistence type="predicted"/>
<name>A0A0W1JDT2_DESHA</name>
<comment type="caution">
    <text evidence="1">The sequence shown here is derived from an EMBL/GenBank/DDBJ whole genome shotgun (WGS) entry which is preliminary data.</text>
</comment>
<accession>A0A0W1JDT2</accession>